<proteinExistence type="predicted"/>
<reference evidence="2 3" key="1">
    <citation type="submission" date="2019-07" db="EMBL/GenBank/DDBJ databases">
        <title>Whole genome shotgun sequence of Rhodospirillum oryzae NBRC 107573.</title>
        <authorList>
            <person name="Hosoyama A."/>
            <person name="Uohara A."/>
            <person name="Ohji S."/>
            <person name="Ichikawa N."/>
        </authorList>
    </citation>
    <scope>NUCLEOTIDE SEQUENCE [LARGE SCALE GENOMIC DNA]</scope>
    <source>
        <strain evidence="2 3">NBRC 107573</strain>
    </source>
</reference>
<protein>
    <recommendedName>
        <fullName evidence="1">Glutamine amidotransferase domain-containing protein</fullName>
    </recommendedName>
</protein>
<dbReference type="Proteomes" id="UP000321567">
    <property type="component" value="Unassembled WGS sequence"/>
</dbReference>
<dbReference type="GO" id="GO:0005829">
    <property type="term" value="C:cytosol"/>
    <property type="evidence" value="ECO:0007669"/>
    <property type="project" value="TreeGrafter"/>
</dbReference>
<gene>
    <name evidence="2" type="ORF">ROR02_24750</name>
</gene>
<evidence type="ECO:0000313" key="2">
    <source>
        <dbReference type="EMBL" id="GEO82344.1"/>
    </source>
</evidence>
<dbReference type="OrthoDB" id="9813383at2"/>
<organism evidence="2 3">
    <name type="scientific">Pararhodospirillum oryzae</name>
    <dbReference type="NCBI Taxonomy" id="478448"/>
    <lineage>
        <taxon>Bacteria</taxon>
        <taxon>Pseudomonadati</taxon>
        <taxon>Pseudomonadota</taxon>
        <taxon>Alphaproteobacteria</taxon>
        <taxon>Rhodospirillales</taxon>
        <taxon>Rhodospirillaceae</taxon>
        <taxon>Pararhodospirillum</taxon>
    </lineage>
</organism>
<feature type="domain" description="Glutamine amidotransferase" evidence="1">
    <location>
        <begin position="64"/>
        <end position="206"/>
    </location>
</feature>
<dbReference type="RefSeq" id="WP_147164360.1">
    <property type="nucleotide sequence ID" value="NZ_BJZO01000072.1"/>
</dbReference>
<dbReference type="PANTHER" id="PTHR42695">
    <property type="entry name" value="GLUTAMINE AMIDOTRANSFERASE YLR126C-RELATED"/>
    <property type="match status" value="1"/>
</dbReference>
<dbReference type="SUPFAM" id="SSF52317">
    <property type="entry name" value="Class I glutamine amidotransferase-like"/>
    <property type="match status" value="1"/>
</dbReference>
<comment type="caution">
    <text evidence="2">The sequence shown here is derived from an EMBL/GenBank/DDBJ whole genome shotgun (WGS) entry which is preliminary data.</text>
</comment>
<evidence type="ECO:0000259" key="1">
    <source>
        <dbReference type="Pfam" id="PF00117"/>
    </source>
</evidence>
<dbReference type="EMBL" id="BJZO01000072">
    <property type="protein sequence ID" value="GEO82344.1"/>
    <property type="molecule type" value="Genomic_DNA"/>
</dbReference>
<dbReference type="InterPro" id="IPR017926">
    <property type="entry name" value="GATASE"/>
</dbReference>
<dbReference type="AlphaFoldDB" id="A0A512HA56"/>
<dbReference type="Gene3D" id="3.40.50.880">
    <property type="match status" value="1"/>
</dbReference>
<accession>A0A512HA56</accession>
<keyword evidence="3" id="KW-1185">Reference proteome</keyword>
<dbReference type="PROSITE" id="PS51273">
    <property type="entry name" value="GATASE_TYPE_1"/>
    <property type="match status" value="1"/>
</dbReference>
<dbReference type="Pfam" id="PF00117">
    <property type="entry name" value="GATase"/>
    <property type="match status" value="1"/>
</dbReference>
<dbReference type="InterPro" id="IPR029062">
    <property type="entry name" value="Class_I_gatase-like"/>
</dbReference>
<name>A0A512HA56_9PROT</name>
<evidence type="ECO:0000313" key="3">
    <source>
        <dbReference type="Proteomes" id="UP000321567"/>
    </source>
</evidence>
<sequence length="305" mass="32543">MTHRPLFLVIEGNTQATIERMAQTGAEPFAEQYGQVLQEEWPGSAFVIVRPADGETTLPDGLTLADTDGVVLGGSALNIPVGGPAVEAQIALARAVFEAGVPFLGSCWGLQVAAAAAGGSVRRNPRGREVGIARKITVTDAGIRHPLLAGRATAWDALAVHEDEVDRLPSGALVLATNGHSAVQAAEIRHGAGVFWGVQYHPEFDLPEVARTLERLRERLIDEGFYKDEAAALAHGSALRALAAEPTRLDLAWQFGIDADVLNTATRRLEIRNWLIHAVTPRLRARSRSSAQATPDVGVPPYLGV</sequence>
<dbReference type="CDD" id="cd01741">
    <property type="entry name" value="GATase1_1"/>
    <property type="match status" value="1"/>
</dbReference>
<dbReference type="PANTHER" id="PTHR42695:SF5">
    <property type="entry name" value="GLUTAMINE AMIDOTRANSFERASE YLR126C-RELATED"/>
    <property type="match status" value="1"/>
</dbReference>
<dbReference type="InterPro" id="IPR044992">
    <property type="entry name" value="ChyE-like"/>
</dbReference>